<accession>A0A6P7H4J6</accession>
<reference evidence="1" key="1">
    <citation type="submission" date="2025-08" db="UniProtKB">
        <authorList>
            <consortium name="RefSeq"/>
        </authorList>
    </citation>
    <scope>IDENTIFICATION</scope>
    <source>
        <tissue evidence="1">Whole insect</tissue>
    </source>
</reference>
<gene>
    <name evidence="1" type="primary">LOC114344283</name>
</gene>
<dbReference type="AlphaFoldDB" id="A0A6P7H4J6"/>
<sequence>MDDEKYFTLSNSEMKGNDGFYTRNVQDAPDEVRFKGKVKFADKILVWCAISEAGVSQPFVGRVRGQALNANIYIDRCLTKLVQFINTHHSNDEIIFWPDLASCHYARRTTDWLTTQNINFVPKRDNPPNVPQARPIEEFWAVLSRMVYNNGWEAQNEDQLRRRILQKFREIDLETVQRLIAHARPNLRAIEDYLPPLSVL</sequence>
<dbReference type="RefSeq" id="XP_028150925.1">
    <property type="nucleotide sequence ID" value="XM_028295124.1"/>
</dbReference>
<dbReference type="InParanoid" id="A0A6P7H4J6"/>
<dbReference type="Gene3D" id="3.30.420.10">
    <property type="entry name" value="Ribonuclease H-like superfamily/Ribonuclease H"/>
    <property type="match status" value="1"/>
</dbReference>
<evidence type="ECO:0000313" key="1">
    <source>
        <dbReference type="RefSeq" id="XP_028150925.1"/>
    </source>
</evidence>
<name>A0A6P7H4J6_DIAVI</name>
<protein>
    <submittedName>
        <fullName evidence="1">Uncharacterized protein LOC114344283</fullName>
    </submittedName>
</protein>
<dbReference type="InterPro" id="IPR036397">
    <property type="entry name" value="RNaseH_sf"/>
</dbReference>
<dbReference type="GO" id="GO:0003676">
    <property type="term" value="F:nucleic acid binding"/>
    <property type="evidence" value="ECO:0007669"/>
    <property type="project" value="InterPro"/>
</dbReference>
<proteinExistence type="predicted"/>
<organism evidence="1">
    <name type="scientific">Diabrotica virgifera virgifera</name>
    <name type="common">western corn rootworm</name>
    <dbReference type="NCBI Taxonomy" id="50390"/>
    <lineage>
        <taxon>Eukaryota</taxon>
        <taxon>Metazoa</taxon>
        <taxon>Ecdysozoa</taxon>
        <taxon>Arthropoda</taxon>
        <taxon>Hexapoda</taxon>
        <taxon>Insecta</taxon>
        <taxon>Pterygota</taxon>
        <taxon>Neoptera</taxon>
        <taxon>Endopterygota</taxon>
        <taxon>Coleoptera</taxon>
        <taxon>Polyphaga</taxon>
        <taxon>Cucujiformia</taxon>
        <taxon>Chrysomeloidea</taxon>
        <taxon>Chrysomelidae</taxon>
        <taxon>Galerucinae</taxon>
        <taxon>Diabroticina</taxon>
        <taxon>Diabroticites</taxon>
        <taxon>Diabrotica</taxon>
    </lineage>
</organism>